<dbReference type="Pfam" id="PF13730">
    <property type="entry name" value="HTH_36"/>
    <property type="match status" value="1"/>
</dbReference>
<proteinExistence type="predicted"/>
<sequence length="297" mass="31849">MSYRLVDMVLESSLTDATETAVMIALASHADKYCSCYPSIARLAKLSRYKDRAVQSALKRLSARGVISVKVGGGRGGASFYTINPAALKPAADAPFQPENPAADAPFLGKKPRSRNTVSDDKTPHLKPETPHLTTENPAADAPEPVIEPIKKKQPPPESPAQLVDFQLVPKLTQALGFDLHGVIPKYWITPDAALIAARWQTDLGLTAEEVIHVAVQSMKVHGTPAEGPKALVRAMQDYAAAKNAPPLEPTQGGHHAQGRQPARPDRGAAAADDALRDRIEGAVRNRSPSKRGICFD</sequence>
<dbReference type="Proteomes" id="UP000306223">
    <property type="component" value="Unassembled WGS sequence"/>
</dbReference>
<feature type="region of interest" description="Disordered" evidence="1">
    <location>
        <begin position="244"/>
        <end position="274"/>
    </location>
</feature>
<dbReference type="EMBL" id="SUNH01000007">
    <property type="protein sequence ID" value="TJZ85815.1"/>
    <property type="molecule type" value="Genomic_DNA"/>
</dbReference>
<keyword evidence="3" id="KW-1185">Reference proteome</keyword>
<dbReference type="Gene3D" id="1.10.10.10">
    <property type="entry name" value="Winged helix-like DNA-binding domain superfamily/Winged helix DNA-binding domain"/>
    <property type="match status" value="1"/>
</dbReference>
<gene>
    <name evidence="2" type="ORF">FA740_05290</name>
</gene>
<evidence type="ECO:0000313" key="3">
    <source>
        <dbReference type="Proteomes" id="UP000306223"/>
    </source>
</evidence>
<dbReference type="InterPro" id="IPR036388">
    <property type="entry name" value="WH-like_DNA-bd_sf"/>
</dbReference>
<dbReference type="OrthoDB" id="8076130at2"/>
<feature type="region of interest" description="Disordered" evidence="1">
    <location>
        <begin position="92"/>
        <end position="143"/>
    </location>
</feature>
<reference evidence="2 3" key="1">
    <citation type="submission" date="2019-04" db="EMBL/GenBank/DDBJ databases">
        <authorList>
            <person name="Li J."/>
        </authorList>
    </citation>
    <scope>NUCLEOTIDE SEQUENCE [LARGE SCALE GENOMIC DNA]</scope>
    <source>
        <strain evidence="2 3">CCTCC AB2016182</strain>
    </source>
</reference>
<organism evidence="2 3">
    <name type="scientific">Paracoccus hibiscisoli</name>
    <dbReference type="NCBI Taxonomy" id="2023261"/>
    <lineage>
        <taxon>Bacteria</taxon>
        <taxon>Pseudomonadati</taxon>
        <taxon>Pseudomonadota</taxon>
        <taxon>Alphaproteobacteria</taxon>
        <taxon>Rhodobacterales</taxon>
        <taxon>Paracoccaceae</taxon>
        <taxon>Paracoccus</taxon>
    </lineage>
</organism>
<accession>A0A4U0QUP9</accession>
<evidence type="ECO:0000256" key="1">
    <source>
        <dbReference type="SAM" id="MobiDB-lite"/>
    </source>
</evidence>
<evidence type="ECO:0000313" key="2">
    <source>
        <dbReference type="EMBL" id="TJZ85815.1"/>
    </source>
</evidence>
<dbReference type="AlphaFoldDB" id="A0A4U0QUP9"/>
<feature type="compositionally biased region" description="Basic and acidic residues" evidence="1">
    <location>
        <begin position="118"/>
        <end position="130"/>
    </location>
</feature>
<protein>
    <submittedName>
        <fullName evidence="2">Helix-turn-helix domain-containing protein</fullName>
    </submittedName>
</protein>
<dbReference type="RefSeq" id="WP_136855740.1">
    <property type="nucleotide sequence ID" value="NZ_SUNH01000007.1"/>
</dbReference>
<comment type="caution">
    <text evidence="2">The sequence shown here is derived from an EMBL/GenBank/DDBJ whole genome shotgun (WGS) entry which is preliminary data.</text>
</comment>
<name>A0A4U0QUP9_9RHOB</name>